<dbReference type="SUPFAM" id="SSF53328">
    <property type="entry name" value="Formyltransferase"/>
    <property type="match status" value="1"/>
</dbReference>
<feature type="domain" description="Formyl transferase N-terminal" evidence="1">
    <location>
        <begin position="84"/>
        <end position="175"/>
    </location>
</feature>
<comment type="caution">
    <text evidence="2">The sequence shown here is derived from an EMBL/GenBank/DDBJ whole genome shotgun (WGS) entry which is preliminary data.</text>
</comment>
<sequence>MFKVALVSDCAVIMAEELAKQNLLALVVGLSPDDSNIRGLKKTVIGHLKKWFEPHSSTKAVAKTYGIPYLHFPFTNQENLANWIKDADIDFLVTFSAPILEQPVIKAVKVAALNAHSALLPNYAGGNPFLWQVIDGADQIGITIHRLNEKVDEGSILFQKAIPMPVKQEKHSLIKVTDLLAAKGIHTIIEGYKNNGNLAELDVEPALGTKAPNLQRKNLKVRFDWMEGDVEVLFRIVKYLGKWPIEIAEPKGVYRFLPLKAVYYKKVDANETLGLEVSKSGLKYGVSSGFIMLQPIYNPIEILRHAKEARRIKRGELKEQYL</sequence>
<dbReference type="PANTHER" id="PTHR11138:SF5">
    <property type="entry name" value="METHIONYL-TRNA FORMYLTRANSFERASE, MITOCHONDRIAL"/>
    <property type="match status" value="1"/>
</dbReference>
<dbReference type="Gene3D" id="3.40.50.12230">
    <property type="match status" value="1"/>
</dbReference>
<dbReference type="Proteomes" id="UP001595710">
    <property type="component" value="Unassembled WGS sequence"/>
</dbReference>
<evidence type="ECO:0000259" key="1">
    <source>
        <dbReference type="Pfam" id="PF00551"/>
    </source>
</evidence>
<proteinExistence type="predicted"/>
<keyword evidence="3" id="KW-1185">Reference proteome</keyword>
<dbReference type="EMBL" id="JBHRYN010000010">
    <property type="protein sequence ID" value="MFC3701615.1"/>
    <property type="molecule type" value="Genomic_DNA"/>
</dbReference>
<name>A0ABV7WT44_9GAMM</name>
<dbReference type="Pfam" id="PF00551">
    <property type="entry name" value="Formyl_trans_N"/>
    <property type="match status" value="1"/>
</dbReference>
<evidence type="ECO:0000313" key="3">
    <source>
        <dbReference type="Proteomes" id="UP001595710"/>
    </source>
</evidence>
<accession>A0ABV7WT44</accession>
<reference evidence="3" key="1">
    <citation type="journal article" date="2019" name="Int. J. Syst. Evol. Microbiol.">
        <title>The Global Catalogue of Microorganisms (GCM) 10K type strain sequencing project: providing services to taxonomists for standard genome sequencing and annotation.</title>
        <authorList>
            <consortium name="The Broad Institute Genomics Platform"/>
            <consortium name="The Broad Institute Genome Sequencing Center for Infectious Disease"/>
            <person name="Wu L."/>
            <person name="Ma J."/>
        </authorList>
    </citation>
    <scope>NUCLEOTIDE SEQUENCE [LARGE SCALE GENOMIC DNA]</scope>
    <source>
        <strain evidence="3">CECT 8288</strain>
    </source>
</reference>
<evidence type="ECO:0000313" key="2">
    <source>
        <dbReference type="EMBL" id="MFC3701615.1"/>
    </source>
</evidence>
<protein>
    <submittedName>
        <fullName evidence="2">Formyltransferase family protein</fullName>
    </submittedName>
</protein>
<dbReference type="InterPro" id="IPR002376">
    <property type="entry name" value="Formyl_transf_N"/>
</dbReference>
<dbReference type="InterPro" id="IPR036477">
    <property type="entry name" value="Formyl_transf_N_sf"/>
</dbReference>
<organism evidence="2 3">
    <name type="scientific">Reinekea marina</name>
    <dbReference type="NCBI Taxonomy" id="1310421"/>
    <lineage>
        <taxon>Bacteria</taxon>
        <taxon>Pseudomonadati</taxon>
        <taxon>Pseudomonadota</taxon>
        <taxon>Gammaproteobacteria</taxon>
        <taxon>Oceanospirillales</taxon>
        <taxon>Saccharospirillaceae</taxon>
        <taxon>Reinekea</taxon>
    </lineage>
</organism>
<dbReference type="PANTHER" id="PTHR11138">
    <property type="entry name" value="METHIONYL-TRNA FORMYLTRANSFERASE"/>
    <property type="match status" value="1"/>
</dbReference>
<gene>
    <name evidence="2" type="ORF">ACFOND_08205</name>
</gene>
<dbReference type="RefSeq" id="WP_290280687.1">
    <property type="nucleotide sequence ID" value="NZ_JAUFQI010000001.1"/>
</dbReference>